<dbReference type="AlphaFoldDB" id="A0A923L1F3"/>
<evidence type="ECO:0000256" key="1">
    <source>
        <dbReference type="SAM" id="Phobius"/>
    </source>
</evidence>
<organism evidence="2 3">
    <name type="scientific">Anaerofilum hominis</name>
    <dbReference type="NCBI Taxonomy" id="2763016"/>
    <lineage>
        <taxon>Bacteria</taxon>
        <taxon>Bacillati</taxon>
        <taxon>Bacillota</taxon>
        <taxon>Clostridia</taxon>
        <taxon>Eubacteriales</taxon>
        <taxon>Oscillospiraceae</taxon>
        <taxon>Anaerofilum</taxon>
    </lineage>
</organism>
<feature type="transmembrane region" description="Helical" evidence="1">
    <location>
        <begin position="124"/>
        <end position="146"/>
    </location>
</feature>
<evidence type="ECO:0008006" key="4">
    <source>
        <dbReference type="Google" id="ProtNLM"/>
    </source>
</evidence>
<keyword evidence="1" id="KW-1133">Transmembrane helix</keyword>
<feature type="transmembrane region" description="Helical" evidence="1">
    <location>
        <begin position="262"/>
        <end position="280"/>
    </location>
</feature>
<feature type="transmembrane region" description="Helical" evidence="1">
    <location>
        <begin position="292"/>
        <end position="314"/>
    </location>
</feature>
<gene>
    <name evidence="2" type="ORF">H8S23_11770</name>
</gene>
<keyword evidence="1" id="KW-0812">Transmembrane</keyword>
<proteinExistence type="predicted"/>
<feature type="transmembrane region" description="Helical" evidence="1">
    <location>
        <begin position="45"/>
        <end position="63"/>
    </location>
</feature>
<keyword evidence="1" id="KW-0472">Membrane</keyword>
<sequence length="371" mass="38518">MNPTVQKASWRSPVCAAALLGCAVLILLRPDAAAAGVKEGLTRCYNSLIPALFPFLVLTRLILDSGAARLLGAPFAPYCRLLGIRSREAGAALAMGLLGGFAAAGCSIDALYRRGEITARQAEVLLCAAAGEGPAFVISAVGYAMLGSLRQGTALLCSLMLASLISAPLAARLLTGRTGALPPSTAAPAEAARQPDAAGLLVSAVSAAVETMLRICGFVLLFGLLCSLLIPQGAPGWAAALAGALLEVSAGCRAASLLEGLPSLLFCALSLSALGLSAFAQLRALLSPEIRVLPLACSRLLHFPLTCLLLQLFLRFLPGEETTAAAAAAVERLILPFRLPREASFFLFLLLAVFCSELVTRTPLRRKKKDV</sequence>
<evidence type="ECO:0000313" key="3">
    <source>
        <dbReference type="Proteomes" id="UP000659630"/>
    </source>
</evidence>
<dbReference type="Proteomes" id="UP000659630">
    <property type="component" value="Unassembled WGS sequence"/>
</dbReference>
<dbReference type="EMBL" id="JACONZ010000004">
    <property type="protein sequence ID" value="MBC5582185.1"/>
    <property type="molecule type" value="Genomic_DNA"/>
</dbReference>
<name>A0A923L1F3_9FIRM</name>
<accession>A0A923L1F3</accession>
<feature type="transmembrane region" description="Helical" evidence="1">
    <location>
        <begin position="153"/>
        <end position="174"/>
    </location>
</feature>
<dbReference type="RefSeq" id="WP_186888530.1">
    <property type="nucleotide sequence ID" value="NZ_JACONZ010000004.1"/>
</dbReference>
<protein>
    <recommendedName>
        <fullName evidence="4">Sporulation integral membrane protein YlbJ</fullName>
    </recommendedName>
</protein>
<reference evidence="2" key="1">
    <citation type="submission" date="2020-08" db="EMBL/GenBank/DDBJ databases">
        <title>Genome public.</title>
        <authorList>
            <person name="Liu C."/>
            <person name="Sun Q."/>
        </authorList>
    </citation>
    <scope>NUCLEOTIDE SEQUENCE</scope>
    <source>
        <strain evidence="2">BX8</strain>
    </source>
</reference>
<evidence type="ECO:0000313" key="2">
    <source>
        <dbReference type="EMBL" id="MBC5582185.1"/>
    </source>
</evidence>
<feature type="transmembrane region" description="Helical" evidence="1">
    <location>
        <begin position="90"/>
        <end position="112"/>
    </location>
</feature>
<feature type="transmembrane region" description="Helical" evidence="1">
    <location>
        <begin position="211"/>
        <end position="230"/>
    </location>
</feature>
<dbReference type="PROSITE" id="PS51257">
    <property type="entry name" value="PROKAR_LIPOPROTEIN"/>
    <property type="match status" value="1"/>
</dbReference>
<comment type="caution">
    <text evidence="2">The sequence shown here is derived from an EMBL/GenBank/DDBJ whole genome shotgun (WGS) entry which is preliminary data.</text>
</comment>
<feature type="transmembrane region" description="Helical" evidence="1">
    <location>
        <begin position="343"/>
        <end position="360"/>
    </location>
</feature>
<keyword evidence="3" id="KW-1185">Reference proteome</keyword>